<gene>
    <name evidence="10" type="ORF">FJZ00_06025</name>
</gene>
<reference evidence="10 11" key="1">
    <citation type="submission" date="2019-03" db="EMBL/GenBank/DDBJ databases">
        <title>Lake Tanganyika Metagenome-Assembled Genomes (MAGs).</title>
        <authorList>
            <person name="Tran P."/>
        </authorList>
    </citation>
    <scope>NUCLEOTIDE SEQUENCE [LARGE SCALE GENOMIC DNA]</scope>
    <source>
        <strain evidence="10">K_DeepCast_65m_m2_236</strain>
    </source>
</reference>
<evidence type="ECO:0000256" key="4">
    <source>
        <dbReference type="ARBA" id="ARBA00023125"/>
    </source>
</evidence>
<keyword evidence="2" id="KW-0902">Two-component regulatory system</keyword>
<dbReference type="PANTHER" id="PTHR48111">
    <property type="entry name" value="REGULATOR OF RPOS"/>
    <property type="match status" value="1"/>
</dbReference>
<organism evidence="10 11">
    <name type="scientific">Candidatus Tanganyikabacteria bacterium</name>
    <dbReference type="NCBI Taxonomy" id="2961651"/>
    <lineage>
        <taxon>Bacteria</taxon>
        <taxon>Bacillati</taxon>
        <taxon>Candidatus Sericytochromatia</taxon>
        <taxon>Candidatus Tanganyikabacteria</taxon>
    </lineage>
</organism>
<dbReference type="InterPro" id="IPR016032">
    <property type="entry name" value="Sig_transdc_resp-reg_C-effctor"/>
</dbReference>
<dbReference type="InterPro" id="IPR001789">
    <property type="entry name" value="Sig_transdc_resp-reg_receiver"/>
</dbReference>
<keyword evidence="1" id="KW-0597">Phosphoprotein</keyword>
<dbReference type="GO" id="GO:0000976">
    <property type="term" value="F:transcription cis-regulatory region binding"/>
    <property type="evidence" value="ECO:0007669"/>
    <property type="project" value="TreeGrafter"/>
</dbReference>
<dbReference type="PROSITE" id="PS50110">
    <property type="entry name" value="RESPONSE_REGULATORY"/>
    <property type="match status" value="1"/>
</dbReference>
<accession>A0A937X2I1</accession>
<evidence type="ECO:0000256" key="2">
    <source>
        <dbReference type="ARBA" id="ARBA00023012"/>
    </source>
</evidence>
<dbReference type="InterPro" id="IPR001867">
    <property type="entry name" value="OmpR/PhoB-type_DNA-bd"/>
</dbReference>
<protein>
    <submittedName>
        <fullName evidence="10">Winged helix-turn-helix domain-containing protein</fullName>
    </submittedName>
</protein>
<sequence>MEAIIVSASECAYAPDLVDALRSGLENRTLGVLTVKSAAEARPDAHRAGQWLAAVVEASANRLRAADVCRELKGDGRLADTPVIVVADAGDRVGIYEAFQAGATDIVSPNCDPQELALRIRAHCRRTRKLRPRRILVLPDRIVDLDQHQIFGPAGPQLATPKEVDLLTYLAGKNGTPASTEELLVKALGYPPRRGNPEVIRTHIRHLREKLESDPGTPKVIVNIPRVGYRLDIPDPPDGVSGR</sequence>
<keyword evidence="4 7" id="KW-0238">DNA-binding</keyword>
<dbReference type="InterPro" id="IPR036388">
    <property type="entry name" value="WH-like_DNA-bd_sf"/>
</dbReference>
<dbReference type="PROSITE" id="PS51755">
    <property type="entry name" value="OMPR_PHOB"/>
    <property type="match status" value="1"/>
</dbReference>
<evidence type="ECO:0000256" key="3">
    <source>
        <dbReference type="ARBA" id="ARBA00023015"/>
    </source>
</evidence>
<dbReference type="Gene3D" id="1.10.10.10">
    <property type="entry name" value="Winged helix-like DNA-binding domain superfamily/Winged helix DNA-binding domain"/>
    <property type="match status" value="1"/>
</dbReference>
<evidence type="ECO:0000256" key="5">
    <source>
        <dbReference type="ARBA" id="ARBA00023163"/>
    </source>
</evidence>
<feature type="DNA-binding region" description="OmpR/PhoB-type" evidence="7">
    <location>
        <begin position="133"/>
        <end position="233"/>
    </location>
</feature>
<dbReference type="AlphaFoldDB" id="A0A937X2I1"/>
<dbReference type="InterPro" id="IPR011006">
    <property type="entry name" value="CheY-like_superfamily"/>
</dbReference>
<dbReference type="GO" id="GO:0005829">
    <property type="term" value="C:cytosol"/>
    <property type="evidence" value="ECO:0007669"/>
    <property type="project" value="TreeGrafter"/>
</dbReference>
<feature type="domain" description="OmpR/PhoB-type" evidence="9">
    <location>
        <begin position="133"/>
        <end position="233"/>
    </location>
</feature>
<proteinExistence type="predicted"/>
<dbReference type="PANTHER" id="PTHR48111:SF21">
    <property type="entry name" value="DNA-BINDING DUAL MASTER TRANSCRIPTIONAL REGULATOR RPAA"/>
    <property type="match status" value="1"/>
</dbReference>
<dbReference type="SMART" id="SM00862">
    <property type="entry name" value="Trans_reg_C"/>
    <property type="match status" value="1"/>
</dbReference>
<evidence type="ECO:0000256" key="7">
    <source>
        <dbReference type="PROSITE-ProRule" id="PRU01091"/>
    </source>
</evidence>
<comment type="caution">
    <text evidence="6">Lacks conserved residue(s) required for the propagation of feature annotation.</text>
</comment>
<dbReference type="Proteomes" id="UP000703893">
    <property type="component" value="Unassembled WGS sequence"/>
</dbReference>
<dbReference type="InterPro" id="IPR039420">
    <property type="entry name" value="WalR-like"/>
</dbReference>
<keyword evidence="5" id="KW-0804">Transcription</keyword>
<keyword evidence="3" id="KW-0805">Transcription regulation</keyword>
<name>A0A937X2I1_9BACT</name>
<dbReference type="GO" id="GO:0032993">
    <property type="term" value="C:protein-DNA complex"/>
    <property type="evidence" value="ECO:0007669"/>
    <property type="project" value="TreeGrafter"/>
</dbReference>
<dbReference type="SUPFAM" id="SSF52172">
    <property type="entry name" value="CheY-like"/>
    <property type="match status" value="1"/>
</dbReference>
<evidence type="ECO:0000259" key="8">
    <source>
        <dbReference type="PROSITE" id="PS50110"/>
    </source>
</evidence>
<dbReference type="GO" id="GO:0006355">
    <property type="term" value="P:regulation of DNA-templated transcription"/>
    <property type="evidence" value="ECO:0007669"/>
    <property type="project" value="InterPro"/>
</dbReference>
<dbReference type="Gene3D" id="3.40.50.2300">
    <property type="match status" value="1"/>
</dbReference>
<dbReference type="CDD" id="cd00383">
    <property type="entry name" value="trans_reg_C"/>
    <property type="match status" value="1"/>
</dbReference>
<evidence type="ECO:0000313" key="10">
    <source>
        <dbReference type="EMBL" id="MBM3274688.1"/>
    </source>
</evidence>
<dbReference type="EMBL" id="VGJX01000295">
    <property type="protein sequence ID" value="MBM3274688.1"/>
    <property type="molecule type" value="Genomic_DNA"/>
</dbReference>
<comment type="caution">
    <text evidence="10">The sequence shown here is derived from an EMBL/GenBank/DDBJ whole genome shotgun (WGS) entry which is preliminary data.</text>
</comment>
<evidence type="ECO:0000259" key="9">
    <source>
        <dbReference type="PROSITE" id="PS51755"/>
    </source>
</evidence>
<evidence type="ECO:0000256" key="1">
    <source>
        <dbReference type="ARBA" id="ARBA00022553"/>
    </source>
</evidence>
<dbReference type="Pfam" id="PF00486">
    <property type="entry name" value="Trans_reg_C"/>
    <property type="match status" value="1"/>
</dbReference>
<feature type="domain" description="Response regulatory" evidence="8">
    <location>
        <begin position="1"/>
        <end position="124"/>
    </location>
</feature>
<dbReference type="SUPFAM" id="SSF46894">
    <property type="entry name" value="C-terminal effector domain of the bipartite response regulators"/>
    <property type="match status" value="1"/>
</dbReference>
<dbReference type="GO" id="GO:0000156">
    <property type="term" value="F:phosphorelay response regulator activity"/>
    <property type="evidence" value="ECO:0007669"/>
    <property type="project" value="TreeGrafter"/>
</dbReference>
<evidence type="ECO:0000313" key="11">
    <source>
        <dbReference type="Proteomes" id="UP000703893"/>
    </source>
</evidence>
<evidence type="ECO:0000256" key="6">
    <source>
        <dbReference type="PROSITE-ProRule" id="PRU00169"/>
    </source>
</evidence>